<protein>
    <recommendedName>
        <fullName evidence="1">Reverse transcriptase zinc-binding domain-containing protein</fullName>
    </recommendedName>
</protein>
<evidence type="ECO:0000313" key="2">
    <source>
        <dbReference type="EMBL" id="WVZ64590.1"/>
    </source>
</evidence>
<dbReference type="AlphaFoldDB" id="A0AAQ3T0U6"/>
<gene>
    <name evidence="2" type="ORF">U9M48_014085</name>
</gene>
<dbReference type="Proteomes" id="UP001341281">
    <property type="component" value="Chromosome 03"/>
</dbReference>
<name>A0AAQ3T0U6_PASNO</name>
<accession>A0AAQ3T0U6</accession>
<organism evidence="2 3">
    <name type="scientific">Paspalum notatum var. saurae</name>
    <dbReference type="NCBI Taxonomy" id="547442"/>
    <lineage>
        <taxon>Eukaryota</taxon>
        <taxon>Viridiplantae</taxon>
        <taxon>Streptophyta</taxon>
        <taxon>Embryophyta</taxon>
        <taxon>Tracheophyta</taxon>
        <taxon>Spermatophyta</taxon>
        <taxon>Magnoliopsida</taxon>
        <taxon>Liliopsida</taxon>
        <taxon>Poales</taxon>
        <taxon>Poaceae</taxon>
        <taxon>PACMAD clade</taxon>
        <taxon>Panicoideae</taxon>
        <taxon>Andropogonodae</taxon>
        <taxon>Paspaleae</taxon>
        <taxon>Paspalinae</taxon>
        <taxon>Paspalum</taxon>
    </lineage>
</organism>
<feature type="domain" description="Reverse transcriptase zinc-binding" evidence="1">
    <location>
        <begin position="65"/>
        <end position="104"/>
    </location>
</feature>
<reference evidence="2 3" key="1">
    <citation type="submission" date="2024-02" db="EMBL/GenBank/DDBJ databases">
        <title>High-quality chromosome-scale genome assembly of Pensacola bahiagrass (Paspalum notatum Flugge var. saurae).</title>
        <authorList>
            <person name="Vega J.M."/>
            <person name="Podio M."/>
            <person name="Orjuela J."/>
            <person name="Siena L.A."/>
            <person name="Pessino S.C."/>
            <person name="Combes M.C."/>
            <person name="Mariac C."/>
            <person name="Albertini E."/>
            <person name="Pupilli F."/>
            <person name="Ortiz J.P.A."/>
            <person name="Leblanc O."/>
        </authorList>
    </citation>
    <scope>NUCLEOTIDE SEQUENCE [LARGE SCALE GENOMIC DNA]</scope>
    <source>
        <strain evidence="2">R1</strain>
        <tissue evidence="2">Leaf</tissue>
    </source>
</reference>
<proteinExistence type="predicted"/>
<dbReference type="Pfam" id="PF13966">
    <property type="entry name" value="zf-RVT"/>
    <property type="match status" value="1"/>
</dbReference>
<evidence type="ECO:0000313" key="3">
    <source>
        <dbReference type="Proteomes" id="UP001341281"/>
    </source>
</evidence>
<dbReference type="InterPro" id="IPR026960">
    <property type="entry name" value="RVT-Znf"/>
</dbReference>
<sequence length="105" mass="12455">MAEGTWQPMLCNKYLRSKPLSQVHWKNGDSYFWASLVKDKQDFLQFGSFIIRDGSQIRFYEDRGVILTNDNLAKHNWQGSKQCSFCHSDETIKHLFFEYYFASEV</sequence>
<dbReference type="EMBL" id="CP144747">
    <property type="protein sequence ID" value="WVZ64590.1"/>
    <property type="molecule type" value="Genomic_DNA"/>
</dbReference>
<keyword evidence="3" id="KW-1185">Reference proteome</keyword>
<evidence type="ECO:0000259" key="1">
    <source>
        <dbReference type="Pfam" id="PF13966"/>
    </source>
</evidence>